<protein>
    <submittedName>
        <fullName evidence="10">Variant surface glycoprotein 1125.1667</fullName>
    </submittedName>
</protein>
<evidence type="ECO:0000256" key="3">
    <source>
        <dbReference type="ARBA" id="ARBA00022475"/>
    </source>
</evidence>
<organism evidence="10">
    <name type="scientific">Trypanosoma brucei</name>
    <dbReference type="NCBI Taxonomy" id="5691"/>
    <lineage>
        <taxon>Eukaryota</taxon>
        <taxon>Discoba</taxon>
        <taxon>Euglenozoa</taxon>
        <taxon>Kinetoplastea</taxon>
        <taxon>Metakinetoplastina</taxon>
        <taxon>Trypanosomatida</taxon>
        <taxon>Trypanosomatidae</taxon>
        <taxon>Trypanosoma</taxon>
    </lineage>
</organism>
<dbReference type="SUPFAM" id="SSF118251">
    <property type="entry name" value="Variant surface glycoprotein MITAT 1.2, VSG 221, C-terminal domain"/>
    <property type="match status" value="1"/>
</dbReference>
<dbReference type="InterPro" id="IPR027446">
    <property type="entry name" value="VSG_C_dom_sf"/>
</dbReference>
<dbReference type="VEuPathDB" id="TriTrypDB:Tb10.v4.0096"/>
<dbReference type="Pfam" id="PF00913">
    <property type="entry name" value="Trypan_glycop"/>
    <property type="match status" value="1"/>
</dbReference>
<evidence type="ECO:0000256" key="8">
    <source>
        <dbReference type="SAM" id="MobiDB-lite"/>
    </source>
</evidence>
<evidence type="ECO:0000256" key="4">
    <source>
        <dbReference type="ARBA" id="ARBA00022622"/>
    </source>
</evidence>
<dbReference type="VEuPathDB" id="TriTrypDB:Tb427_000231700"/>
<evidence type="ECO:0000256" key="1">
    <source>
        <dbReference type="ARBA" id="ARBA00002523"/>
    </source>
</evidence>
<dbReference type="Gene3D" id="1.10.470.10">
    <property type="entry name" value="Variant Surface Glycoprotein, subunit A, domain 2"/>
    <property type="match status" value="1"/>
</dbReference>
<keyword evidence="5" id="KW-0472">Membrane</keyword>
<evidence type="ECO:0000256" key="5">
    <source>
        <dbReference type="ARBA" id="ARBA00023136"/>
    </source>
</evidence>
<dbReference type="AlphaFoldDB" id="A0A1J0R7H3"/>
<dbReference type="Gene3D" id="3.90.150.10">
    <property type="entry name" value="Variant Surface Glycoprotein, subunit A domain 1"/>
    <property type="match status" value="1"/>
</dbReference>
<feature type="domain" description="Trypanosome variant surface glycoprotein A-type N-terminal" evidence="9">
    <location>
        <begin position="17"/>
        <end position="385"/>
    </location>
</feature>
<evidence type="ECO:0000313" key="10">
    <source>
        <dbReference type="EMBL" id="APD73825.1"/>
    </source>
</evidence>
<dbReference type="GO" id="GO:0005886">
    <property type="term" value="C:plasma membrane"/>
    <property type="evidence" value="ECO:0007669"/>
    <property type="project" value="UniProtKB-SubCell"/>
</dbReference>
<comment type="function">
    <text evidence="1">VSG forms a coat on the surface of the parasite. The trypanosome evades the immune response of the host by expressing a series of antigenically distinct VSGs from an estimated 1000 VSG genes.</text>
</comment>
<keyword evidence="6" id="KW-0325">Glycoprotein</keyword>
<sequence>MKPSAPSVVALAAIDLALRRQKTHANGGDALSTQEKDNLCNLNEDLAKYPVFLTIQLTGKMRKATETLEAELKLQIYIQQHEGNKSDGMFPILAALAERKKTKLEAVENDIKTAAAATTETQVLRGRILEAIEILADMAQHGSSGNSAGCLSASESAVLQGADTLSGCGKQTADITSGSNSGITKLTTTGYTDLSPTAPGGTKQTAATAKCGLLHTGASNGALNSQRVADGATLASGYLKLADNNAGYTMPNIADLSQSDNAAPKIFKEAYRAIKKAAAAGLHTSDQFQPVKLSELKTSQAALRAFKAVVLKDPKKYDPVADDATLKAQMDKTYTDEEKFASDWWNIAQQNSVSKESFCAQGGDDEKLADIRDVDKLRQILAYYTAKRSEKVSSKIKELEANLKKAQGTTKVITKTMGESYADLKGPEKCGTNDNCKYKKDKAEEPKCALSDKGKKEAEKAGGKDDKRDEIRKRRQKGDF</sequence>
<evidence type="ECO:0000256" key="6">
    <source>
        <dbReference type="ARBA" id="ARBA00023180"/>
    </source>
</evidence>
<evidence type="ECO:0000256" key="2">
    <source>
        <dbReference type="ARBA" id="ARBA00004609"/>
    </source>
</evidence>
<comment type="subcellular location">
    <subcellularLocation>
        <location evidence="2">Cell membrane</location>
        <topology evidence="2">Lipid-anchor</topology>
        <topology evidence="2">GPI-anchor</topology>
    </subcellularLocation>
</comment>
<evidence type="ECO:0000256" key="7">
    <source>
        <dbReference type="ARBA" id="ARBA00023288"/>
    </source>
</evidence>
<dbReference type="InterPro" id="IPR001812">
    <property type="entry name" value="Trypano_VSG_A_N_dom"/>
</dbReference>
<evidence type="ECO:0000259" key="9">
    <source>
        <dbReference type="Pfam" id="PF00913"/>
    </source>
</evidence>
<feature type="compositionally biased region" description="Basic and acidic residues" evidence="8">
    <location>
        <begin position="436"/>
        <end position="480"/>
    </location>
</feature>
<keyword evidence="4" id="KW-0336">GPI-anchor</keyword>
<name>A0A1J0R7H3_9TRYP</name>
<feature type="region of interest" description="Disordered" evidence="8">
    <location>
        <begin position="423"/>
        <end position="480"/>
    </location>
</feature>
<dbReference type="GO" id="GO:0098552">
    <property type="term" value="C:side of membrane"/>
    <property type="evidence" value="ECO:0007669"/>
    <property type="project" value="UniProtKB-KW"/>
</dbReference>
<dbReference type="EMBL" id="KX699869">
    <property type="protein sequence ID" value="APD73825.1"/>
    <property type="molecule type" value="Genomic_DNA"/>
</dbReference>
<keyword evidence="7" id="KW-0449">Lipoprotein</keyword>
<proteinExistence type="predicted"/>
<dbReference type="SUPFAM" id="SSF58087">
    <property type="entry name" value="Variant surface glycoprotein (N-terminal domain)"/>
    <property type="match status" value="1"/>
</dbReference>
<reference evidence="10" key="1">
    <citation type="submission" date="2016-08" db="EMBL/GenBank/DDBJ databases">
        <title>VSG repertoire of Trypanosoma brucei EATRO 1125.</title>
        <authorList>
            <person name="Cross G.A."/>
        </authorList>
    </citation>
    <scope>NUCLEOTIDE SEQUENCE</scope>
    <source>
        <strain evidence="10">EATRO 1125</strain>
    </source>
</reference>
<dbReference type="GO" id="GO:0042783">
    <property type="term" value="P:symbiont-mediated evasion of host immune response"/>
    <property type="evidence" value="ECO:0007669"/>
    <property type="project" value="InterPro"/>
</dbReference>
<keyword evidence="3" id="KW-1003">Cell membrane</keyword>
<accession>A0A1J0R7H3</accession>